<proteinExistence type="predicted"/>
<dbReference type="EMBL" id="BMFK01000001">
    <property type="protein sequence ID" value="GGE68676.1"/>
    <property type="molecule type" value="Genomic_DNA"/>
</dbReference>
<accession>A0A917ARH5</accession>
<keyword evidence="1" id="KW-0812">Transmembrane</keyword>
<keyword evidence="1" id="KW-1133">Transmembrane helix</keyword>
<keyword evidence="1" id="KW-0472">Membrane</keyword>
<feature type="transmembrane region" description="Helical" evidence="1">
    <location>
        <begin position="67"/>
        <end position="91"/>
    </location>
</feature>
<feature type="transmembrane region" description="Helical" evidence="1">
    <location>
        <begin position="12"/>
        <end position="30"/>
    </location>
</feature>
<sequence length="107" mass="11958">MNASVRVLTTLKGVNGVLELLIAFPFLIGLSSLAKIWELLVIMFFLHMLTLLLLIITKLSYKTGSLLGLLASIVGFIPFIGMLLHISTAVLNLSECYQLHRGRMDRW</sequence>
<keyword evidence="3" id="KW-1185">Reference proteome</keyword>
<reference evidence="2" key="1">
    <citation type="journal article" date="2014" name="Int. J. Syst. Evol. Microbiol.">
        <title>Complete genome sequence of Corynebacterium casei LMG S-19264T (=DSM 44701T), isolated from a smear-ripened cheese.</title>
        <authorList>
            <consortium name="US DOE Joint Genome Institute (JGI-PGF)"/>
            <person name="Walter F."/>
            <person name="Albersmeier A."/>
            <person name="Kalinowski J."/>
            <person name="Ruckert C."/>
        </authorList>
    </citation>
    <scope>NUCLEOTIDE SEQUENCE</scope>
    <source>
        <strain evidence="2">CGMCC 1.12698</strain>
    </source>
</reference>
<evidence type="ECO:0000313" key="3">
    <source>
        <dbReference type="Proteomes" id="UP000605259"/>
    </source>
</evidence>
<reference evidence="2" key="2">
    <citation type="submission" date="2020-09" db="EMBL/GenBank/DDBJ databases">
        <authorList>
            <person name="Sun Q."/>
            <person name="Zhou Y."/>
        </authorList>
    </citation>
    <scope>NUCLEOTIDE SEQUENCE</scope>
    <source>
        <strain evidence="2">CGMCC 1.12698</strain>
    </source>
</reference>
<dbReference type="Proteomes" id="UP000605259">
    <property type="component" value="Unassembled WGS sequence"/>
</dbReference>
<dbReference type="RefSeq" id="WP_188388071.1">
    <property type="nucleotide sequence ID" value="NZ_BMFK01000001.1"/>
</dbReference>
<name>A0A917ARH5_9BACI</name>
<evidence type="ECO:0000313" key="2">
    <source>
        <dbReference type="EMBL" id="GGE68676.1"/>
    </source>
</evidence>
<protein>
    <submittedName>
        <fullName evidence="2">Uncharacterized protein</fullName>
    </submittedName>
</protein>
<organism evidence="2 3">
    <name type="scientific">Priestia taiwanensis</name>
    <dbReference type="NCBI Taxonomy" id="1347902"/>
    <lineage>
        <taxon>Bacteria</taxon>
        <taxon>Bacillati</taxon>
        <taxon>Bacillota</taxon>
        <taxon>Bacilli</taxon>
        <taxon>Bacillales</taxon>
        <taxon>Bacillaceae</taxon>
        <taxon>Priestia</taxon>
    </lineage>
</organism>
<feature type="transmembrane region" description="Helical" evidence="1">
    <location>
        <begin position="36"/>
        <end position="55"/>
    </location>
</feature>
<evidence type="ECO:0000256" key="1">
    <source>
        <dbReference type="SAM" id="Phobius"/>
    </source>
</evidence>
<comment type="caution">
    <text evidence="2">The sequence shown here is derived from an EMBL/GenBank/DDBJ whole genome shotgun (WGS) entry which is preliminary data.</text>
</comment>
<dbReference type="AlphaFoldDB" id="A0A917ARH5"/>
<gene>
    <name evidence="2" type="ORF">GCM10007140_18430</name>
</gene>